<organism evidence="1 2">
    <name type="scientific">Kribbella albertanoniae</name>
    <dbReference type="NCBI Taxonomy" id="1266829"/>
    <lineage>
        <taxon>Bacteria</taxon>
        <taxon>Bacillati</taxon>
        <taxon>Actinomycetota</taxon>
        <taxon>Actinomycetes</taxon>
        <taxon>Propionibacteriales</taxon>
        <taxon>Kribbellaceae</taxon>
        <taxon>Kribbella</taxon>
    </lineage>
</organism>
<dbReference type="Gene3D" id="1.25.40.10">
    <property type="entry name" value="Tetratricopeptide repeat domain"/>
    <property type="match status" value="1"/>
</dbReference>
<evidence type="ECO:0000313" key="1">
    <source>
        <dbReference type="EMBL" id="TDC34674.1"/>
    </source>
</evidence>
<evidence type="ECO:0000313" key="2">
    <source>
        <dbReference type="Proteomes" id="UP000295075"/>
    </source>
</evidence>
<reference evidence="1 2" key="1">
    <citation type="submission" date="2019-03" db="EMBL/GenBank/DDBJ databases">
        <title>Draft genome sequences of novel Actinobacteria.</title>
        <authorList>
            <person name="Sahin N."/>
            <person name="Ay H."/>
            <person name="Saygin H."/>
        </authorList>
    </citation>
    <scope>NUCLEOTIDE SEQUENCE [LARGE SCALE GENOMIC DNA]</scope>
    <source>
        <strain evidence="1 2">JCM 30547</strain>
    </source>
</reference>
<dbReference type="InterPro" id="IPR011990">
    <property type="entry name" value="TPR-like_helical_dom_sf"/>
</dbReference>
<dbReference type="AlphaFoldDB" id="A0A4R4QGH0"/>
<dbReference type="Proteomes" id="UP000295075">
    <property type="component" value="Unassembled WGS sequence"/>
</dbReference>
<name>A0A4R4QGH0_9ACTN</name>
<gene>
    <name evidence="1" type="ORF">E1261_03385</name>
</gene>
<dbReference type="EMBL" id="SMKA01000006">
    <property type="protein sequence ID" value="TDC34674.1"/>
    <property type="molecule type" value="Genomic_DNA"/>
</dbReference>
<dbReference type="RefSeq" id="WP_132401615.1">
    <property type="nucleotide sequence ID" value="NZ_SMKA01000006.1"/>
</dbReference>
<dbReference type="SUPFAM" id="SSF48452">
    <property type="entry name" value="TPR-like"/>
    <property type="match status" value="1"/>
</dbReference>
<keyword evidence="2" id="KW-1185">Reference proteome</keyword>
<comment type="caution">
    <text evidence="1">The sequence shown here is derived from an EMBL/GenBank/DDBJ whole genome shotgun (WGS) entry which is preliminary data.</text>
</comment>
<evidence type="ECO:0008006" key="3">
    <source>
        <dbReference type="Google" id="ProtNLM"/>
    </source>
</evidence>
<proteinExistence type="predicted"/>
<accession>A0A4R4QGH0</accession>
<dbReference type="OrthoDB" id="3824717at2"/>
<protein>
    <recommendedName>
        <fullName evidence="3">Tetratricopeptide repeat protein</fullName>
    </recommendedName>
</protein>
<sequence>MGERQRVEKLFRRGREHEMRHEVAPARRYLDQALAEAAAAGFTDLVLSVHLTLGVVSHKADDLVAARPHLETALAMALEAGNAKMEAYARQELGFLLLGEGKPEAARTEFLRVLGLAPAVGIVNLTGNGLSGLGVALLALGRTKESIPFLLGALGIRTEIEDVEQQHLDLVHLAHAALLLGNGPVAARVVGLLTGSPETSSGLYAHDRRTFDTLVCELGAGPAAVGFDEARTLVASLAVK</sequence>